<reference evidence="3 4" key="1">
    <citation type="submission" date="2020-10" db="EMBL/GenBank/DDBJ databases">
        <title>Connecting structure to function with the recovery of over 1000 high-quality activated sludge metagenome-assembled genomes encoding full-length rRNA genes using long-read sequencing.</title>
        <authorList>
            <person name="Singleton C.M."/>
            <person name="Petriglieri F."/>
            <person name="Kristensen J.M."/>
            <person name="Kirkegaard R.H."/>
            <person name="Michaelsen T.Y."/>
            <person name="Andersen M.H."/>
            <person name="Karst S.M."/>
            <person name="Dueholm M.S."/>
            <person name="Nielsen P.H."/>
            <person name="Albertsen M."/>
        </authorList>
    </citation>
    <scope>NUCLEOTIDE SEQUENCE [LARGE SCALE GENOMIC DNA]</scope>
    <source>
        <strain evidence="3">Ribe_18-Q3-R11-54_MAXAC.273</strain>
    </source>
</reference>
<dbReference type="Pfam" id="PF00144">
    <property type="entry name" value="Beta-lactamase"/>
    <property type="match status" value="1"/>
</dbReference>
<keyword evidence="1" id="KW-1133">Transmembrane helix</keyword>
<protein>
    <submittedName>
        <fullName evidence="3">Serine hydrolase</fullName>
    </submittedName>
</protein>
<dbReference type="InterPro" id="IPR012338">
    <property type="entry name" value="Beta-lactam/transpept-like"/>
</dbReference>
<gene>
    <name evidence="3" type="ORF">IPP15_20500</name>
</gene>
<dbReference type="PANTHER" id="PTHR43283:SF7">
    <property type="entry name" value="BETA-LACTAMASE-RELATED DOMAIN-CONTAINING PROTEIN"/>
    <property type="match status" value="1"/>
</dbReference>
<dbReference type="PANTHER" id="PTHR43283">
    <property type="entry name" value="BETA-LACTAMASE-RELATED"/>
    <property type="match status" value="1"/>
</dbReference>
<organism evidence="3 4">
    <name type="scientific">Candidatus Opimibacter skivensis</name>
    <dbReference type="NCBI Taxonomy" id="2982028"/>
    <lineage>
        <taxon>Bacteria</taxon>
        <taxon>Pseudomonadati</taxon>
        <taxon>Bacteroidota</taxon>
        <taxon>Saprospiria</taxon>
        <taxon>Saprospirales</taxon>
        <taxon>Saprospiraceae</taxon>
        <taxon>Candidatus Opimibacter</taxon>
    </lineage>
</organism>
<dbReference type="EMBL" id="JADKGY010000031">
    <property type="protein sequence ID" value="MBK9984710.1"/>
    <property type="molecule type" value="Genomic_DNA"/>
</dbReference>
<comment type="caution">
    <text evidence="3">The sequence shown here is derived from an EMBL/GenBank/DDBJ whole genome shotgun (WGS) entry which is preliminary data.</text>
</comment>
<keyword evidence="1" id="KW-0472">Membrane</keyword>
<evidence type="ECO:0000259" key="2">
    <source>
        <dbReference type="Pfam" id="PF00144"/>
    </source>
</evidence>
<dbReference type="InterPro" id="IPR050789">
    <property type="entry name" value="Diverse_Enzym_Activities"/>
</dbReference>
<dbReference type="GO" id="GO:0016787">
    <property type="term" value="F:hydrolase activity"/>
    <property type="evidence" value="ECO:0007669"/>
    <property type="project" value="UniProtKB-KW"/>
</dbReference>
<dbReference type="AlphaFoldDB" id="A0A9D7SZZ3"/>
<accession>A0A9D7SZZ3</accession>
<proteinExistence type="predicted"/>
<dbReference type="Gene3D" id="3.40.710.10">
    <property type="entry name" value="DD-peptidase/beta-lactamase superfamily"/>
    <property type="match status" value="1"/>
</dbReference>
<keyword evidence="3" id="KW-0378">Hydrolase</keyword>
<dbReference type="Proteomes" id="UP000808337">
    <property type="component" value="Unassembled WGS sequence"/>
</dbReference>
<name>A0A9D7SZZ3_9BACT</name>
<sequence>MARTIKSTLFKIMLITLSIAIIAGIIYLSKALPIITAFRAKDICSCVFLGKRTHESVINQELSSFPLSLGNDDINYKDSVASSSVFGLARKYAAYRKGLGCTLAIGTDWQTLRDTHHQIATPPAIDQDTIPWPDGNLLPETLPQFDKTKLEATIQEAFLEPNVEKPIRTRAVVVVYKGQIIGEQYAEGFSKTTRQAGWSMTKSITNALVGILVQQKKLNVMDAAPVEEWKNDDRAKITLNDLLHMSSGLDWEENYKGPSSATTTLFATANASGPALHSKLIKKPGEEFTYSSGTSNIISRIIRDHIDSNDYYKFPYRELFYKIGMLNTTLEPDAGGTFVGSSFCFGTARDWARFGLLYLHDGVWNGDRILPDGWVRYSSTPAPAAKLKPYGAHFWLNAINKEANPADRIFPSAPADLYWADGFDNQKVFIIPSLDLVIVKLSSSQNYMDDDAFFERDYRINPMIAICNLNFILEHSLTISSVAKLGVRRTGEFSGRYT</sequence>
<dbReference type="InterPro" id="IPR001466">
    <property type="entry name" value="Beta-lactam-related"/>
</dbReference>
<evidence type="ECO:0000313" key="4">
    <source>
        <dbReference type="Proteomes" id="UP000808337"/>
    </source>
</evidence>
<evidence type="ECO:0000313" key="3">
    <source>
        <dbReference type="EMBL" id="MBK9984710.1"/>
    </source>
</evidence>
<dbReference type="SUPFAM" id="SSF56601">
    <property type="entry name" value="beta-lactamase/transpeptidase-like"/>
    <property type="match status" value="1"/>
</dbReference>
<feature type="transmembrane region" description="Helical" evidence="1">
    <location>
        <begin position="12"/>
        <end position="29"/>
    </location>
</feature>
<keyword evidence="1" id="KW-0812">Transmembrane</keyword>
<evidence type="ECO:0000256" key="1">
    <source>
        <dbReference type="SAM" id="Phobius"/>
    </source>
</evidence>
<feature type="domain" description="Beta-lactamase-related" evidence="2">
    <location>
        <begin position="167"/>
        <end position="451"/>
    </location>
</feature>